<dbReference type="InterPro" id="IPR006204">
    <property type="entry name" value="GHMP_kinase_N_dom"/>
</dbReference>
<feature type="domain" description="GHMP kinase N-terminal" evidence="11">
    <location>
        <begin position="96"/>
        <end position="183"/>
    </location>
</feature>
<keyword evidence="2 14" id="KW-0808">Transferase</keyword>
<evidence type="ECO:0000256" key="8">
    <source>
        <dbReference type="ARBA" id="ARBA00023144"/>
    </source>
</evidence>
<dbReference type="Gene3D" id="3.30.230.10">
    <property type="match status" value="1"/>
</dbReference>
<evidence type="ECO:0000259" key="11">
    <source>
        <dbReference type="Pfam" id="PF00288"/>
    </source>
</evidence>
<evidence type="ECO:0000256" key="1">
    <source>
        <dbReference type="ARBA" id="ARBA00006566"/>
    </source>
</evidence>
<dbReference type="Pfam" id="PF00288">
    <property type="entry name" value="GHMP_kinases_N"/>
    <property type="match status" value="1"/>
</dbReference>
<dbReference type="InterPro" id="IPR019539">
    <property type="entry name" value="GalKase_N"/>
</dbReference>
<dbReference type="SUPFAM" id="SSF54211">
    <property type="entry name" value="Ribosomal protein S5 domain 2-like"/>
    <property type="match status" value="1"/>
</dbReference>
<keyword evidence="8" id="KW-0299">Galactose metabolism</keyword>
<dbReference type="Pfam" id="PF10509">
    <property type="entry name" value="GalKase_gal_bdg"/>
    <property type="match status" value="1"/>
</dbReference>
<dbReference type="Gene3D" id="3.30.70.890">
    <property type="entry name" value="GHMP kinase, C-terminal domain"/>
    <property type="match status" value="1"/>
</dbReference>
<keyword evidence="6" id="KW-0067">ATP-binding</keyword>
<dbReference type="InterPro" id="IPR020568">
    <property type="entry name" value="Ribosomal_Su5_D2-typ_SF"/>
</dbReference>
<evidence type="ECO:0000313" key="14">
    <source>
        <dbReference type="EMBL" id="KAB1653863.1"/>
    </source>
</evidence>
<dbReference type="EMBL" id="WBJZ01000021">
    <property type="protein sequence ID" value="KAB1653863.1"/>
    <property type="molecule type" value="Genomic_DNA"/>
</dbReference>
<dbReference type="OrthoDB" id="250531at2"/>
<dbReference type="PANTHER" id="PTHR10457">
    <property type="entry name" value="MEVALONATE KINASE/GALACTOKINASE"/>
    <property type="match status" value="1"/>
</dbReference>
<name>A0A7J5BNV1_9MICO</name>
<proteinExistence type="inferred from homology"/>
<evidence type="ECO:0000256" key="9">
    <source>
        <dbReference type="ARBA" id="ARBA00023277"/>
    </source>
</evidence>
<keyword evidence="7" id="KW-0460">Magnesium</keyword>
<dbReference type="Proteomes" id="UP000467240">
    <property type="component" value="Unassembled WGS sequence"/>
</dbReference>
<keyword evidence="3" id="KW-0479">Metal-binding</keyword>
<dbReference type="GO" id="GO:0006012">
    <property type="term" value="P:galactose metabolic process"/>
    <property type="evidence" value="ECO:0007669"/>
    <property type="project" value="UniProtKB-UniRule"/>
</dbReference>
<organism evidence="14 15">
    <name type="scientific">Pseudoclavibacter chungangensis</name>
    <dbReference type="NCBI Taxonomy" id="587635"/>
    <lineage>
        <taxon>Bacteria</taxon>
        <taxon>Bacillati</taxon>
        <taxon>Actinomycetota</taxon>
        <taxon>Actinomycetes</taxon>
        <taxon>Micrococcales</taxon>
        <taxon>Microbacteriaceae</taxon>
        <taxon>Pseudoclavibacter</taxon>
    </lineage>
</organism>
<dbReference type="PIRSF" id="PIRSF000530">
    <property type="entry name" value="Galactokinase"/>
    <property type="match status" value="1"/>
</dbReference>
<dbReference type="FunFam" id="3.30.70.890:FF:000001">
    <property type="entry name" value="Galactokinase"/>
    <property type="match status" value="1"/>
</dbReference>
<keyword evidence="5 14" id="KW-0418">Kinase</keyword>
<dbReference type="PRINTS" id="PR00959">
    <property type="entry name" value="MEVGALKINASE"/>
</dbReference>
<evidence type="ECO:0000259" key="13">
    <source>
        <dbReference type="Pfam" id="PF10509"/>
    </source>
</evidence>
<evidence type="ECO:0000256" key="2">
    <source>
        <dbReference type="ARBA" id="ARBA00022679"/>
    </source>
</evidence>
<keyword evidence="9" id="KW-0119">Carbohydrate metabolism</keyword>
<dbReference type="SUPFAM" id="SSF55060">
    <property type="entry name" value="GHMP Kinase, C-terminal domain"/>
    <property type="match status" value="1"/>
</dbReference>
<feature type="domain" description="GHMP kinase C-terminal" evidence="12">
    <location>
        <begin position="287"/>
        <end position="362"/>
    </location>
</feature>
<dbReference type="InterPro" id="IPR014721">
    <property type="entry name" value="Ribsml_uS5_D2-typ_fold_subgr"/>
</dbReference>
<evidence type="ECO:0000256" key="10">
    <source>
        <dbReference type="NCBIfam" id="TIGR00131"/>
    </source>
</evidence>
<reference evidence="14 15" key="1">
    <citation type="submission" date="2019-09" db="EMBL/GenBank/DDBJ databases">
        <title>Phylogeny of genus Pseudoclavibacter and closely related genus.</title>
        <authorList>
            <person name="Li Y."/>
        </authorList>
    </citation>
    <scope>NUCLEOTIDE SEQUENCE [LARGE SCALE GENOMIC DNA]</scope>
    <source>
        <strain evidence="14 15">DSM 23821</strain>
    </source>
</reference>
<evidence type="ECO:0000256" key="3">
    <source>
        <dbReference type="ARBA" id="ARBA00022723"/>
    </source>
</evidence>
<dbReference type="NCBIfam" id="TIGR00131">
    <property type="entry name" value="gal_kin"/>
    <property type="match status" value="1"/>
</dbReference>
<dbReference type="InterPro" id="IPR000705">
    <property type="entry name" value="Galactokinase"/>
</dbReference>
<evidence type="ECO:0000256" key="7">
    <source>
        <dbReference type="ARBA" id="ARBA00022842"/>
    </source>
</evidence>
<evidence type="ECO:0000313" key="15">
    <source>
        <dbReference type="Proteomes" id="UP000467240"/>
    </source>
</evidence>
<keyword evidence="15" id="KW-1185">Reference proteome</keyword>
<dbReference type="EC" id="2.7.1.6" evidence="10"/>
<evidence type="ECO:0000256" key="6">
    <source>
        <dbReference type="ARBA" id="ARBA00022840"/>
    </source>
</evidence>
<dbReference type="GO" id="GO:0004335">
    <property type="term" value="F:galactokinase activity"/>
    <property type="evidence" value="ECO:0007669"/>
    <property type="project" value="UniProtKB-UniRule"/>
</dbReference>
<dbReference type="GO" id="GO:0005829">
    <property type="term" value="C:cytosol"/>
    <property type="evidence" value="ECO:0007669"/>
    <property type="project" value="TreeGrafter"/>
</dbReference>
<sequence>MNGGAAAAPDDLLDRFAAHFGRPADGEWSAPGRVNLVGEHTDYNGGASLPFAIDRRARVAVALRGDRTVRVVSTIDERHHESSLDTLAEAAGWAAYVLGVAWAIGQEHALDDKPGFDLLLDSAVPVGVGVSSSAAIEAAVCVALDELWGLGLARDEMVRLCRRAENEVVGAPTGTLDQSAVLFAEPDAAVLLDFGTGASEIVPLGFEAAELDVLVVDSTIGHDHAVGEYGERRRECEAAAAALGSPLGRLTPAELDRRIGELDPLLARRARHIVTDTARTFEVARMLRAGRADEIGPLLTASHVSQRDDFGTSVPAIDVAVEAAVEAGALGARLTGGGFGGASIALVRRADAERVRDAVTRAVTQAGHPRPEIFTARASGGARRER</sequence>
<dbReference type="PANTHER" id="PTHR10457:SF7">
    <property type="entry name" value="GALACTOKINASE-RELATED"/>
    <property type="match status" value="1"/>
</dbReference>
<evidence type="ECO:0000259" key="12">
    <source>
        <dbReference type="Pfam" id="PF08544"/>
    </source>
</evidence>
<gene>
    <name evidence="14" type="primary">galK</name>
    <name evidence="14" type="ORF">F8O01_14395</name>
</gene>
<dbReference type="AlphaFoldDB" id="A0A7J5BNV1"/>
<accession>A0A7J5BNV1</accession>
<feature type="domain" description="Galactokinase N-terminal" evidence="13">
    <location>
        <begin position="15"/>
        <end position="62"/>
    </location>
</feature>
<evidence type="ECO:0000256" key="5">
    <source>
        <dbReference type="ARBA" id="ARBA00022777"/>
    </source>
</evidence>
<dbReference type="InterPro" id="IPR036554">
    <property type="entry name" value="GHMP_kinase_C_sf"/>
</dbReference>
<comment type="caution">
    <text evidence="14">The sequence shown here is derived from an EMBL/GenBank/DDBJ whole genome shotgun (WGS) entry which is preliminary data.</text>
</comment>
<dbReference type="Pfam" id="PF08544">
    <property type="entry name" value="GHMP_kinases_C"/>
    <property type="match status" value="1"/>
</dbReference>
<dbReference type="InterPro" id="IPR006206">
    <property type="entry name" value="Mevalonate/galactokinase"/>
</dbReference>
<comment type="similarity">
    <text evidence="1">Belongs to the GHMP kinase family. GalK subfamily.</text>
</comment>
<dbReference type="GO" id="GO:0005524">
    <property type="term" value="F:ATP binding"/>
    <property type="evidence" value="ECO:0007669"/>
    <property type="project" value="UniProtKB-UniRule"/>
</dbReference>
<dbReference type="InterPro" id="IPR013750">
    <property type="entry name" value="GHMP_kinase_C_dom"/>
</dbReference>
<dbReference type="GO" id="GO:0046872">
    <property type="term" value="F:metal ion binding"/>
    <property type="evidence" value="ECO:0007669"/>
    <property type="project" value="UniProtKB-KW"/>
</dbReference>
<evidence type="ECO:0000256" key="4">
    <source>
        <dbReference type="ARBA" id="ARBA00022741"/>
    </source>
</evidence>
<dbReference type="PRINTS" id="PR00473">
    <property type="entry name" value="GALCTOKINASE"/>
</dbReference>
<protein>
    <recommendedName>
        <fullName evidence="10">Galactokinase</fullName>
        <ecNumber evidence="10">2.7.1.6</ecNumber>
    </recommendedName>
</protein>
<keyword evidence="4" id="KW-0547">Nucleotide-binding</keyword>